<evidence type="ECO:0000313" key="2">
    <source>
        <dbReference type="Proteomes" id="UP000780690"/>
    </source>
</evidence>
<keyword evidence="2" id="KW-1185">Reference proteome</keyword>
<dbReference type="EMBL" id="VWXD01000009">
    <property type="protein sequence ID" value="NIF02677.1"/>
    <property type="molecule type" value="Genomic_DNA"/>
</dbReference>
<comment type="caution">
    <text evidence="1">The sequence shown here is derived from an EMBL/GenBank/DDBJ whole genome shotgun (WGS) entry which is preliminary data.</text>
</comment>
<dbReference type="Pfam" id="PF11140">
    <property type="entry name" value="DUF2913"/>
    <property type="match status" value="1"/>
</dbReference>
<protein>
    <submittedName>
        <fullName evidence="1">DUF2913 family protein</fullName>
    </submittedName>
</protein>
<proteinExistence type="predicted"/>
<dbReference type="InterPro" id="IPR021316">
    <property type="entry name" value="DUF2913"/>
</dbReference>
<dbReference type="Proteomes" id="UP000780690">
    <property type="component" value="Unassembled WGS sequence"/>
</dbReference>
<reference evidence="1 2" key="1">
    <citation type="journal article" date="2019" name="bioRxiv">
        <title>Bacteria contribute to plant secondary compound degradation in a generalist herbivore system.</title>
        <authorList>
            <person name="Francoeur C.B."/>
            <person name="Khadempour L."/>
            <person name="Moreira-Soto R.D."/>
            <person name="Gotting K."/>
            <person name="Book A.J."/>
            <person name="Pinto-Tomas A.A."/>
            <person name="Keefover-Ring K."/>
            <person name="Currie C.R."/>
        </authorList>
    </citation>
    <scope>NUCLEOTIDE SEQUENCE [LARGE SCALE GENOMIC DNA]</scope>
    <source>
        <strain evidence="1 2">Acro-805</strain>
    </source>
</reference>
<dbReference type="RefSeq" id="WP_167141960.1">
    <property type="nucleotide sequence ID" value="NZ_VWXD01000009.1"/>
</dbReference>
<accession>A0ABX0R6D2</accession>
<organism evidence="1 2">
    <name type="scientific">Candidatus Pantoea formicae</name>
    <dbReference type="NCBI Taxonomy" id="2608355"/>
    <lineage>
        <taxon>Bacteria</taxon>
        <taxon>Pseudomonadati</taxon>
        <taxon>Pseudomonadota</taxon>
        <taxon>Gammaproteobacteria</taxon>
        <taxon>Enterobacterales</taxon>
        <taxon>Erwiniaceae</taxon>
        <taxon>Pantoea</taxon>
    </lineage>
</organism>
<sequence length="202" mass="22185">MDNGNLGVSHLAWCGLVALHTARRDGLTSSAAQDNLFLVRWLAVAEKQRRFSRGVAGDISWLLKEGRGKGLQADLPGKLDYLWRAGSGNLGAQNDLYRLQHALQAVKLTGWIYMVLAGREWCGRHQLRLSPTVSGVYLCRSALDKGFDEHGRQTAPLSARLTGELPALDAILKRSGWRRVPVPGNDALLHHLLAEDFPAECG</sequence>
<evidence type="ECO:0000313" key="1">
    <source>
        <dbReference type="EMBL" id="NIF02677.1"/>
    </source>
</evidence>
<gene>
    <name evidence="1" type="ORF">F3J38_21950</name>
</gene>
<name>A0ABX0R6D2_9GAMM</name>